<dbReference type="InParanoid" id="A7RQY1"/>
<evidence type="ECO:0000256" key="1">
    <source>
        <dbReference type="SAM" id="MobiDB-lite"/>
    </source>
</evidence>
<gene>
    <name evidence="2" type="ORF">NEMVEDRAFT_v1g240045</name>
</gene>
<evidence type="ECO:0008006" key="4">
    <source>
        <dbReference type="Google" id="ProtNLM"/>
    </source>
</evidence>
<protein>
    <recommendedName>
        <fullName evidence="4">Cystatin domain-containing protein</fullName>
    </recommendedName>
</protein>
<dbReference type="HOGENOM" id="CLU_1316799_0_0_1"/>
<feature type="compositionally biased region" description="Polar residues" evidence="1">
    <location>
        <begin position="158"/>
        <end position="170"/>
    </location>
</feature>
<organism evidence="2 3">
    <name type="scientific">Nematostella vectensis</name>
    <name type="common">Starlet sea anemone</name>
    <dbReference type="NCBI Taxonomy" id="45351"/>
    <lineage>
        <taxon>Eukaryota</taxon>
        <taxon>Metazoa</taxon>
        <taxon>Cnidaria</taxon>
        <taxon>Anthozoa</taxon>
        <taxon>Hexacorallia</taxon>
        <taxon>Actiniaria</taxon>
        <taxon>Edwardsiidae</taxon>
        <taxon>Nematostella</taxon>
    </lineage>
</organism>
<evidence type="ECO:0000313" key="2">
    <source>
        <dbReference type="EMBL" id="EDO46182.1"/>
    </source>
</evidence>
<feature type="region of interest" description="Disordered" evidence="1">
    <location>
        <begin position="154"/>
        <end position="209"/>
    </location>
</feature>
<dbReference type="EMBL" id="DS469529">
    <property type="protein sequence ID" value="EDO46182.1"/>
    <property type="molecule type" value="Genomic_DNA"/>
</dbReference>
<name>A7RQY1_NEMVE</name>
<dbReference type="AlphaFoldDB" id="A7RQY1"/>
<feature type="compositionally biased region" description="Basic and acidic residues" evidence="1">
    <location>
        <begin position="171"/>
        <end position="182"/>
    </location>
</feature>
<sequence>MFYNTSTALTLFTWPKMSRKLLVILALVAFAYTLDLGVNIDVTQLQNYPSLLDGLDVATELEGLRRQTAKKLVFLIDTIQGVEKKTLDQTGTIYEVQTQLALSNCPNNGEYKFARIDICPVDPLTANEKLSCLFSIVYRPLLSSEEKLRVESSRCDPMNTQGMQQSTTADSKVDVDINYKDKKEKKKSKGKKRKNVKKNSKKKHITIIV</sequence>
<dbReference type="Proteomes" id="UP000001593">
    <property type="component" value="Unassembled WGS sequence"/>
</dbReference>
<reference evidence="2 3" key="1">
    <citation type="journal article" date="2007" name="Science">
        <title>Sea anemone genome reveals ancestral eumetazoan gene repertoire and genomic organization.</title>
        <authorList>
            <person name="Putnam N.H."/>
            <person name="Srivastava M."/>
            <person name="Hellsten U."/>
            <person name="Dirks B."/>
            <person name="Chapman J."/>
            <person name="Salamov A."/>
            <person name="Terry A."/>
            <person name="Shapiro H."/>
            <person name="Lindquist E."/>
            <person name="Kapitonov V.V."/>
            <person name="Jurka J."/>
            <person name="Genikhovich G."/>
            <person name="Grigoriev I.V."/>
            <person name="Lucas S.M."/>
            <person name="Steele R.E."/>
            <person name="Finnerty J.R."/>
            <person name="Technau U."/>
            <person name="Martindale M.Q."/>
            <person name="Rokhsar D.S."/>
        </authorList>
    </citation>
    <scope>NUCLEOTIDE SEQUENCE [LARGE SCALE GENOMIC DNA]</scope>
    <source>
        <strain evidence="3">CH2 X CH6</strain>
    </source>
</reference>
<feature type="compositionally biased region" description="Basic residues" evidence="1">
    <location>
        <begin position="183"/>
        <end position="209"/>
    </location>
</feature>
<accession>A7RQY1</accession>
<evidence type="ECO:0000313" key="3">
    <source>
        <dbReference type="Proteomes" id="UP000001593"/>
    </source>
</evidence>
<keyword evidence="3" id="KW-1185">Reference proteome</keyword>
<proteinExistence type="predicted"/>